<reference evidence="2" key="2">
    <citation type="submission" date="2020-11" db="EMBL/GenBank/DDBJ databases">
        <authorList>
            <consortium name="DOE Joint Genome Institute"/>
            <person name="Kuo A."/>
            <person name="Miyauchi S."/>
            <person name="Kiss E."/>
            <person name="Drula E."/>
            <person name="Kohler A."/>
            <person name="Sanchez-Garcia M."/>
            <person name="Andreopoulos B."/>
            <person name="Barry K.W."/>
            <person name="Bonito G."/>
            <person name="Buee M."/>
            <person name="Carver A."/>
            <person name="Chen C."/>
            <person name="Cichocki N."/>
            <person name="Clum A."/>
            <person name="Culley D."/>
            <person name="Crous P.W."/>
            <person name="Fauchery L."/>
            <person name="Girlanda M."/>
            <person name="Hayes R."/>
            <person name="Keri Z."/>
            <person name="Labutti K."/>
            <person name="Lipzen A."/>
            <person name="Lombard V."/>
            <person name="Magnuson J."/>
            <person name="Maillard F."/>
            <person name="Morin E."/>
            <person name="Murat C."/>
            <person name="Nolan M."/>
            <person name="Ohm R."/>
            <person name="Pangilinan J."/>
            <person name="Pereira M."/>
            <person name="Perotto S."/>
            <person name="Peter M."/>
            <person name="Riley R."/>
            <person name="Sitrit Y."/>
            <person name="Stielow B."/>
            <person name="Szollosi G."/>
            <person name="Zifcakova L."/>
            <person name="Stursova M."/>
            <person name="Spatafora J.W."/>
            <person name="Tedersoo L."/>
            <person name="Vaario L.-M."/>
            <person name="Yamada A."/>
            <person name="Yan M."/>
            <person name="Wang P."/>
            <person name="Xu J."/>
            <person name="Bruns T."/>
            <person name="Baldrian P."/>
            <person name="Vilgalys R."/>
            <person name="Henrissat B."/>
            <person name="Grigoriev I.V."/>
            <person name="Hibbett D."/>
            <person name="Nagy L.G."/>
            <person name="Martin F.M."/>
        </authorList>
    </citation>
    <scope>NUCLEOTIDE SEQUENCE</scope>
    <source>
        <strain evidence="2">UH-Tt-Lm1</strain>
    </source>
</reference>
<comment type="caution">
    <text evidence="2">The sequence shown here is derived from an EMBL/GenBank/DDBJ whole genome shotgun (WGS) entry which is preliminary data.</text>
</comment>
<proteinExistence type="predicted"/>
<dbReference type="Proteomes" id="UP000736335">
    <property type="component" value="Unassembled WGS sequence"/>
</dbReference>
<sequence length="259" mass="28338">MKFFSKVKNRIKRPFKQSRRNQDGERIDTGEGRADSEEPLSRAESPFVGGSDRDLERSGPGTVGEHVRSTDRLPRKDGSEPVPTGDSKTNEEGEGENDADQNKISHNQRSYPRPGVETVAEAGHSGKVEQALSDTTILDDAQSNEPAPVSDDAPKDLQHGVAAEPGAITDEKKSNWKPTASAAAKLLLRGVRDTADAFGPLKSVAGGLCFILENFERTKTNQRDIETLAPRVKALAEQLCEPVPEGDVEERERREQLEE</sequence>
<evidence type="ECO:0000313" key="2">
    <source>
        <dbReference type="EMBL" id="KAF9777727.1"/>
    </source>
</evidence>
<feature type="compositionally biased region" description="Polar residues" evidence="1">
    <location>
        <begin position="132"/>
        <end position="145"/>
    </location>
</feature>
<gene>
    <name evidence="2" type="ORF">BJ322DRAFT_520240</name>
</gene>
<protein>
    <submittedName>
        <fullName evidence="2">Uncharacterized protein</fullName>
    </submittedName>
</protein>
<name>A0A9P6H2U4_9AGAM</name>
<feature type="compositionally biased region" description="Basic and acidic residues" evidence="1">
    <location>
        <begin position="65"/>
        <end position="79"/>
    </location>
</feature>
<evidence type="ECO:0000256" key="1">
    <source>
        <dbReference type="SAM" id="MobiDB-lite"/>
    </source>
</evidence>
<reference evidence="2" key="1">
    <citation type="journal article" date="2020" name="Nat. Commun.">
        <title>Large-scale genome sequencing of mycorrhizal fungi provides insights into the early evolution of symbiotic traits.</title>
        <authorList>
            <person name="Miyauchi S."/>
            <person name="Kiss E."/>
            <person name="Kuo A."/>
            <person name="Drula E."/>
            <person name="Kohler A."/>
            <person name="Sanchez-Garcia M."/>
            <person name="Morin E."/>
            <person name="Andreopoulos B."/>
            <person name="Barry K.W."/>
            <person name="Bonito G."/>
            <person name="Buee M."/>
            <person name="Carver A."/>
            <person name="Chen C."/>
            <person name="Cichocki N."/>
            <person name="Clum A."/>
            <person name="Culley D."/>
            <person name="Crous P.W."/>
            <person name="Fauchery L."/>
            <person name="Girlanda M."/>
            <person name="Hayes R.D."/>
            <person name="Keri Z."/>
            <person name="LaButti K."/>
            <person name="Lipzen A."/>
            <person name="Lombard V."/>
            <person name="Magnuson J."/>
            <person name="Maillard F."/>
            <person name="Murat C."/>
            <person name="Nolan M."/>
            <person name="Ohm R.A."/>
            <person name="Pangilinan J."/>
            <person name="Pereira M.F."/>
            <person name="Perotto S."/>
            <person name="Peter M."/>
            <person name="Pfister S."/>
            <person name="Riley R."/>
            <person name="Sitrit Y."/>
            <person name="Stielow J.B."/>
            <person name="Szollosi G."/>
            <person name="Zifcakova L."/>
            <person name="Stursova M."/>
            <person name="Spatafora J.W."/>
            <person name="Tedersoo L."/>
            <person name="Vaario L.M."/>
            <person name="Yamada A."/>
            <person name="Yan M."/>
            <person name="Wang P."/>
            <person name="Xu J."/>
            <person name="Bruns T."/>
            <person name="Baldrian P."/>
            <person name="Vilgalys R."/>
            <person name="Dunand C."/>
            <person name="Henrissat B."/>
            <person name="Grigoriev I.V."/>
            <person name="Hibbett D."/>
            <person name="Nagy L.G."/>
            <person name="Martin F.M."/>
        </authorList>
    </citation>
    <scope>NUCLEOTIDE SEQUENCE</scope>
    <source>
        <strain evidence="2">UH-Tt-Lm1</strain>
    </source>
</reference>
<dbReference type="OrthoDB" id="3252516at2759"/>
<dbReference type="AlphaFoldDB" id="A0A9P6H2U4"/>
<dbReference type="EMBL" id="WIUZ02000028">
    <property type="protein sequence ID" value="KAF9777727.1"/>
    <property type="molecule type" value="Genomic_DNA"/>
</dbReference>
<keyword evidence="3" id="KW-1185">Reference proteome</keyword>
<feature type="region of interest" description="Disordered" evidence="1">
    <location>
        <begin position="1"/>
        <end position="178"/>
    </location>
</feature>
<feature type="compositionally biased region" description="Basic residues" evidence="1">
    <location>
        <begin position="1"/>
        <end position="19"/>
    </location>
</feature>
<feature type="compositionally biased region" description="Basic and acidic residues" evidence="1">
    <location>
        <begin position="20"/>
        <end position="41"/>
    </location>
</feature>
<evidence type="ECO:0000313" key="3">
    <source>
        <dbReference type="Proteomes" id="UP000736335"/>
    </source>
</evidence>
<organism evidence="2 3">
    <name type="scientific">Thelephora terrestris</name>
    <dbReference type="NCBI Taxonomy" id="56493"/>
    <lineage>
        <taxon>Eukaryota</taxon>
        <taxon>Fungi</taxon>
        <taxon>Dikarya</taxon>
        <taxon>Basidiomycota</taxon>
        <taxon>Agaricomycotina</taxon>
        <taxon>Agaricomycetes</taxon>
        <taxon>Thelephorales</taxon>
        <taxon>Thelephoraceae</taxon>
        <taxon>Thelephora</taxon>
    </lineage>
</organism>
<accession>A0A9P6H2U4</accession>